<evidence type="ECO:0000256" key="2">
    <source>
        <dbReference type="SAM" id="Phobius"/>
    </source>
</evidence>
<feature type="compositionally biased region" description="Polar residues" evidence="1">
    <location>
        <begin position="222"/>
        <end position="238"/>
    </location>
</feature>
<feature type="transmembrane region" description="Helical" evidence="2">
    <location>
        <begin position="356"/>
        <end position="378"/>
    </location>
</feature>
<sequence length="434" mass="47270">MDEDSIHQLVTSSFNVESISHAKCLLVESVPNARKMPVRRKDGKKRMSRDLDDIICLMKGMDAEVFPVFVAKDLHKVPSVSFDHIDCTRLLKDITKLRNEVSLLQENAVTKEMLDAFKKDLGRASIIIDNDASQDQFVNKRRGAGMLESYYEMCSGPVGLQYVPMNIKANNASSSSSSRAKNHSTPTKNELSPASMQSVSFQCKQANGTAKDTSRHVDARTAVSNNQVGMSETSNGCSTRRCGESGTATGGGEAQPQGTAVSTGPVSELELDCACASIDKSAILPSVNSKTAVINMLPSLLLNKNVSQDARNCSQVTKENSEWQVVQSKTARRYKLIGQKGRASVAPDDEGIKLDYLDYTVGAVVVSLCSLVVAGSYYDIKLRRATDNEKVSPGQGVVFFAFLLAFVLYLVVEAPASRLLAMLQEKTSKEKKEM</sequence>
<accession>A0A8J9VCZ9</accession>
<feature type="compositionally biased region" description="Polar residues" evidence="1">
    <location>
        <begin position="183"/>
        <end position="211"/>
    </location>
</feature>
<keyword evidence="2" id="KW-0472">Membrane</keyword>
<proteinExistence type="predicted"/>
<name>A0A8J9VCZ9_9NEOP</name>
<protein>
    <submittedName>
        <fullName evidence="3">Uncharacterized protein</fullName>
    </submittedName>
</protein>
<keyword evidence="4" id="KW-1185">Reference proteome</keyword>
<dbReference type="OrthoDB" id="7242500at2759"/>
<keyword evidence="2" id="KW-1133">Transmembrane helix</keyword>
<feature type="region of interest" description="Disordered" evidence="1">
    <location>
        <begin position="171"/>
        <end position="263"/>
    </location>
</feature>
<gene>
    <name evidence="3" type="ORF">BINO364_LOCUS9898</name>
</gene>
<dbReference type="Proteomes" id="UP000838878">
    <property type="component" value="Chromosome 4"/>
</dbReference>
<reference evidence="3" key="1">
    <citation type="submission" date="2021-12" db="EMBL/GenBank/DDBJ databases">
        <authorList>
            <person name="Martin H S."/>
        </authorList>
    </citation>
    <scope>NUCLEOTIDE SEQUENCE</scope>
</reference>
<evidence type="ECO:0000313" key="3">
    <source>
        <dbReference type="EMBL" id="CAH0724145.1"/>
    </source>
</evidence>
<evidence type="ECO:0000256" key="1">
    <source>
        <dbReference type="SAM" id="MobiDB-lite"/>
    </source>
</evidence>
<feature type="non-terminal residue" evidence="3">
    <location>
        <position position="434"/>
    </location>
</feature>
<dbReference type="AlphaFoldDB" id="A0A8J9VCZ9"/>
<evidence type="ECO:0000313" key="4">
    <source>
        <dbReference type="Proteomes" id="UP000838878"/>
    </source>
</evidence>
<organism evidence="3 4">
    <name type="scientific">Brenthis ino</name>
    <name type="common">lesser marbled fritillary</name>
    <dbReference type="NCBI Taxonomy" id="405034"/>
    <lineage>
        <taxon>Eukaryota</taxon>
        <taxon>Metazoa</taxon>
        <taxon>Ecdysozoa</taxon>
        <taxon>Arthropoda</taxon>
        <taxon>Hexapoda</taxon>
        <taxon>Insecta</taxon>
        <taxon>Pterygota</taxon>
        <taxon>Neoptera</taxon>
        <taxon>Endopterygota</taxon>
        <taxon>Lepidoptera</taxon>
        <taxon>Glossata</taxon>
        <taxon>Ditrysia</taxon>
        <taxon>Papilionoidea</taxon>
        <taxon>Nymphalidae</taxon>
        <taxon>Heliconiinae</taxon>
        <taxon>Argynnini</taxon>
        <taxon>Brenthis</taxon>
    </lineage>
</organism>
<dbReference type="EMBL" id="OV170224">
    <property type="protein sequence ID" value="CAH0724145.1"/>
    <property type="molecule type" value="Genomic_DNA"/>
</dbReference>
<keyword evidence="2" id="KW-0812">Transmembrane</keyword>
<feature type="transmembrane region" description="Helical" evidence="2">
    <location>
        <begin position="398"/>
        <end position="421"/>
    </location>
</feature>